<name>A0A8H7PQT2_9FUNG</name>
<accession>A0A8H7PQT2</accession>
<dbReference type="SUPFAM" id="SSF50129">
    <property type="entry name" value="GroES-like"/>
    <property type="match status" value="1"/>
</dbReference>
<evidence type="ECO:0000313" key="4">
    <source>
        <dbReference type="Proteomes" id="UP000612746"/>
    </source>
</evidence>
<evidence type="ECO:0000259" key="2">
    <source>
        <dbReference type="SMART" id="SM00829"/>
    </source>
</evidence>
<dbReference type="Proteomes" id="UP000612746">
    <property type="component" value="Unassembled WGS sequence"/>
</dbReference>
<dbReference type="InterPro" id="IPR013154">
    <property type="entry name" value="ADH-like_N"/>
</dbReference>
<dbReference type="SMART" id="SM00829">
    <property type="entry name" value="PKS_ER"/>
    <property type="match status" value="1"/>
</dbReference>
<comment type="caution">
    <text evidence="3">The sequence shown here is derived from an EMBL/GenBank/DDBJ whole genome shotgun (WGS) entry which is preliminary data.</text>
</comment>
<dbReference type="AlphaFoldDB" id="A0A8H7PQT2"/>
<dbReference type="CDD" id="cd08252">
    <property type="entry name" value="AL_MDR"/>
    <property type="match status" value="1"/>
</dbReference>
<comment type="similarity">
    <text evidence="1">Belongs to the zinc-containing alcohol dehydrogenase family. Quinone oxidoreductase subfamily.</text>
</comment>
<dbReference type="Gene3D" id="3.90.180.10">
    <property type="entry name" value="Medium-chain alcohol dehydrogenases, catalytic domain"/>
    <property type="match status" value="1"/>
</dbReference>
<dbReference type="InterPro" id="IPR020843">
    <property type="entry name" value="ER"/>
</dbReference>
<dbReference type="InterPro" id="IPR011032">
    <property type="entry name" value="GroES-like_sf"/>
</dbReference>
<reference evidence="3" key="1">
    <citation type="submission" date="2020-12" db="EMBL/GenBank/DDBJ databases">
        <title>Metabolic potential, ecology and presence of endohyphal bacteria is reflected in genomic diversity of Mucoromycotina.</title>
        <authorList>
            <person name="Muszewska A."/>
            <person name="Okrasinska A."/>
            <person name="Steczkiewicz K."/>
            <person name="Drgas O."/>
            <person name="Orlowska M."/>
            <person name="Perlinska-Lenart U."/>
            <person name="Aleksandrzak-Piekarczyk T."/>
            <person name="Szatraj K."/>
            <person name="Zielenkiewicz U."/>
            <person name="Pilsyk S."/>
            <person name="Malc E."/>
            <person name="Mieczkowski P."/>
            <person name="Kruszewska J.S."/>
            <person name="Biernat P."/>
            <person name="Pawlowska J."/>
        </authorList>
    </citation>
    <scope>NUCLEOTIDE SEQUENCE</scope>
    <source>
        <strain evidence="3">WA0000051536</strain>
    </source>
</reference>
<dbReference type="InterPro" id="IPR050700">
    <property type="entry name" value="YIM1/Zinc_Alcohol_DH_Fams"/>
</dbReference>
<dbReference type="Pfam" id="PF00107">
    <property type="entry name" value="ADH_zinc_N"/>
    <property type="match status" value="1"/>
</dbReference>
<protein>
    <recommendedName>
        <fullName evidence="2">Enoyl reductase (ER) domain-containing protein</fullName>
    </recommendedName>
</protein>
<evidence type="ECO:0000256" key="1">
    <source>
        <dbReference type="ARBA" id="ARBA00010371"/>
    </source>
</evidence>
<gene>
    <name evidence="3" type="ORF">INT44_001625</name>
</gene>
<dbReference type="PANTHER" id="PTHR11695">
    <property type="entry name" value="ALCOHOL DEHYDROGENASE RELATED"/>
    <property type="match status" value="1"/>
</dbReference>
<dbReference type="Gene3D" id="3.40.50.720">
    <property type="entry name" value="NAD(P)-binding Rossmann-like Domain"/>
    <property type="match status" value="1"/>
</dbReference>
<dbReference type="GO" id="GO:0008270">
    <property type="term" value="F:zinc ion binding"/>
    <property type="evidence" value="ECO:0007669"/>
    <property type="project" value="InterPro"/>
</dbReference>
<sequence length="344" mass="37317">MGQKIKAIGLKKPGSASVLQAMEIEDPALASNDIKVRIKAVSVNPIDTKTRNGGWPLSSDLPWVLGFDASGVVEAVGSEAKRFKVGDEVMFSGSHTRNGTNSEVTAVDERIVGKKPKSLSHTQTAAIPLVALTAWEALTEKLGIPENNKEKDLTLLIINGAGGVGSIATQIARNILNVKNVIVTASRPETIEWCKNQGATHIINHRKPLKEQVDALGLTVDCAFLCFDTNKYLPILSEVVRPFGQIVSIVEVHAPINFGDALMKAQSFHWELMFVKPASNYDVLSQGLTLDKVADLLDNGTLKRVDWKTYDDLSVANLREVHELLESGKSIGKVVLTVTDSSFQ</sequence>
<feature type="domain" description="Enoyl reductase (ER)" evidence="2">
    <location>
        <begin position="14"/>
        <end position="336"/>
    </location>
</feature>
<dbReference type="InterPro" id="IPR013149">
    <property type="entry name" value="ADH-like_C"/>
</dbReference>
<dbReference type="NCBIfam" id="TIGR02817">
    <property type="entry name" value="adh_fam_1"/>
    <property type="match status" value="1"/>
</dbReference>
<dbReference type="Pfam" id="PF08240">
    <property type="entry name" value="ADH_N"/>
    <property type="match status" value="1"/>
</dbReference>
<dbReference type="OrthoDB" id="203908at2759"/>
<evidence type="ECO:0000313" key="3">
    <source>
        <dbReference type="EMBL" id="KAG2178473.1"/>
    </source>
</evidence>
<dbReference type="InterPro" id="IPR036291">
    <property type="entry name" value="NAD(P)-bd_dom_sf"/>
</dbReference>
<proteinExistence type="inferred from homology"/>
<dbReference type="SUPFAM" id="SSF51735">
    <property type="entry name" value="NAD(P)-binding Rossmann-fold domains"/>
    <property type="match status" value="1"/>
</dbReference>
<dbReference type="EMBL" id="JAEPRA010000011">
    <property type="protein sequence ID" value="KAG2178473.1"/>
    <property type="molecule type" value="Genomic_DNA"/>
</dbReference>
<dbReference type="PANTHER" id="PTHR11695:SF294">
    <property type="entry name" value="RETICULON-4-INTERACTING PROTEIN 1, MITOCHONDRIAL"/>
    <property type="match status" value="1"/>
</dbReference>
<dbReference type="InterPro" id="IPR014182">
    <property type="entry name" value="ADH_Zn_typ-1"/>
</dbReference>
<keyword evidence="4" id="KW-1185">Reference proteome</keyword>
<organism evidence="3 4">
    <name type="scientific">Umbelopsis vinacea</name>
    <dbReference type="NCBI Taxonomy" id="44442"/>
    <lineage>
        <taxon>Eukaryota</taxon>
        <taxon>Fungi</taxon>
        <taxon>Fungi incertae sedis</taxon>
        <taxon>Mucoromycota</taxon>
        <taxon>Mucoromycotina</taxon>
        <taxon>Umbelopsidomycetes</taxon>
        <taxon>Umbelopsidales</taxon>
        <taxon>Umbelopsidaceae</taxon>
        <taxon>Umbelopsis</taxon>
    </lineage>
</organism>
<dbReference type="GO" id="GO:0016491">
    <property type="term" value="F:oxidoreductase activity"/>
    <property type="evidence" value="ECO:0007669"/>
    <property type="project" value="InterPro"/>
</dbReference>